<keyword evidence="3" id="KW-0560">Oxidoreductase</keyword>
<accession>A0AAN5AQ29</accession>
<protein>
    <submittedName>
        <fullName evidence="3">Peptidylglycine monooxygenase</fullName>
    </submittedName>
</protein>
<organism evidence="3 4">
    <name type="scientific">Persicobacter diffluens</name>
    <dbReference type="NCBI Taxonomy" id="981"/>
    <lineage>
        <taxon>Bacteria</taxon>
        <taxon>Pseudomonadati</taxon>
        <taxon>Bacteroidota</taxon>
        <taxon>Cytophagia</taxon>
        <taxon>Cytophagales</taxon>
        <taxon>Persicobacteraceae</taxon>
        <taxon>Persicobacter</taxon>
    </lineage>
</organism>
<dbReference type="Proteomes" id="UP001310022">
    <property type="component" value="Unassembled WGS sequence"/>
</dbReference>
<evidence type="ECO:0000256" key="1">
    <source>
        <dbReference type="ARBA" id="ARBA00022729"/>
    </source>
</evidence>
<dbReference type="PANTHER" id="PTHR10680">
    <property type="entry name" value="PEPTIDYL-GLYCINE ALPHA-AMIDATING MONOOXYGENASE"/>
    <property type="match status" value="1"/>
</dbReference>
<keyword evidence="3" id="KW-0503">Monooxygenase</keyword>
<keyword evidence="4" id="KW-1185">Reference proteome</keyword>
<name>A0AAN5AQ29_9BACT</name>
<sequence length="354" mass="40377">MVSLKNIAVPFNFLALRLPHLSQEPSILSIAIFHHFQKNKMKQSNMITSGDFSYAIEKDWAEKHHPDLNVHHCHEMVINRAGQIILVNTEPKNNIVIFEADGRIIRTFTFGMKTAHGLTISQENEQEFIYVTDAEQGHRVIKSDLSGNIIQEFIAPIGWGTYRSLEQWKPTETTVAPNGDLYVADGYGEGYITHYNAAGDILNVFGGKEVFDSPHGIAIDYRFEEPRLLVTSRGEQSFYICHLSGEIKQKVHLPDCWICRPVIKGELLYFAVIVTKDWFVYDGGILILNKKNQVISAPGMNMEKSRLDKAQFYIESDYTTFLNPHDVAVDDDGNIYVPQWLSGKTFPYKLHRIK</sequence>
<comment type="caution">
    <text evidence="3">The sequence shown here is derived from an EMBL/GenBank/DDBJ whole genome shotgun (WGS) entry which is preliminary data.</text>
</comment>
<gene>
    <name evidence="3" type="primary">pam</name>
    <name evidence="3" type="ORF">PEDI_50050</name>
</gene>
<dbReference type="PANTHER" id="PTHR10680:SF38">
    <property type="entry name" value="BLL1368 PROTEIN"/>
    <property type="match status" value="1"/>
</dbReference>
<reference evidence="3 4" key="1">
    <citation type="submission" date="2021-12" db="EMBL/GenBank/DDBJ databases">
        <title>Genome sequencing of bacteria with rrn-lacking chromosome and rrn-plasmid.</title>
        <authorList>
            <person name="Anda M."/>
            <person name="Iwasaki W."/>
        </authorList>
    </citation>
    <scope>NUCLEOTIDE SEQUENCE [LARGE SCALE GENOMIC DNA]</scope>
    <source>
        <strain evidence="3 4">NBRC 15940</strain>
    </source>
</reference>
<proteinExistence type="predicted"/>
<evidence type="ECO:0000256" key="2">
    <source>
        <dbReference type="ARBA" id="ARBA00023180"/>
    </source>
</evidence>
<dbReference type="EMBL" id="BQKE01000005">
    <property type="protein sequence ID" value="GJM64453.1"/>
    <property type="molecule type" value="Genomic_DNA"/>
</dbReference>
<dbReference type="AlphaFoldDB" id="A0AAN5AQ29"/>
<dbReference type="SUPFAM" id="SSF63829">
    <property type="entry name" value="Calcium-dependent phosphotriesterase"/>
    <property type="match status" value="1"/>
</dbReference>
<evidence type="ECO:0000313" key="4">
    <source>
        <dbReference type="Proteomes" id="UP001310022"/>
    </source>
</evidence>
<dbReference type="Gene3D" id="2.120.10.30">
    <property type="entry name" value="TolB, C-terminal domain"/>
    <property type="match status" value="1"/>
</dbReference>
<keyword evidence="1" id="KW-0732">Signal</keyword>
<keyword evidence="2" id="KW-0325">Glycoprotein</keyword>
<dbReference type="GO" id="GO:0004497">
    <property type="term" value="F:monooxygenase activity"/>
    <property type="evidence" value="ECO:0007669"/>
    <property type="project" value="UniProtKB-KW"/>
</dbReference>
<dbReference type="InterPro" id="IPR011042">
    <property type="entry name" value="6-blade_b-propeller_TolB-like"/>
</dbReference>
<evidence type="ECO:0000313" key="3">
    <source>
        <dbReference type="EMBL" id="GJM64453.1"/>
    </source>
</evidence>